<dbReference type="eggNOG" id="ENOG5033WK3">
    <property type="taxonomic scope" value="Bacteria"/>
</dbReference>
<dbReference type="EMBL" id="JQBS01000007">
    <property type="protein sequence ID" value="KRN57317.1"/>
    <property type="molecule type" value="Genomic_DNA"/>
</dbReference>
<evidence type="ECO:0000313" key="2">
    <source>
        <dbReference type="Proteomes" id="UP000051658"/>
    </source>
</evidence>
<reference evidence="1 2" key="1">
    <citation type="journal article" date="2015" name="Genome Announc.">
        <title>Expanding the biotechnology potential of lactobacilli through comparative genomics of 213 strains and associated genera.</title>
        <authorList>
            <person name="Sun Z."/>
            <person name="Harris H.M."/>
            <person name="McCann A."/>
            <person name="Guo C."/>
            <person name="Argimon S."/>
            <person name="Zhang W."/>
            <person name="Yang X."/>
            <person name="Jeffery I.B."/>
            <person name="Cooney J.C."/>
            <person name="Kagawa T.F."/>
            <person name="Liu W."/>
            <person name="Song Y."/>
            <person name="Salvetti E."/>
            <person name="Wrobel A."/>
            <person name="Rasinkangas P."/>
            <person name="Parkhill J."/>
            <person name="Rea M.C."/>
            <person name="O'Sullivan O."/>
            <person name="Ritari J."/>
            <person name="Douillard F.P."/>
            <person name="Paul Ross R."/>
            <person name="Yang R."/>
            <person name="Briner A.E."/>
            <person name="Felis G.E."/>
            <person name="de Vos W.M."/>
            <person name="Barrangou R."/>
            <person name="Klaenhammer T.R."/>
            <person name="Caufield P.W."/>
            <person name="Cui Y."/>
            <person name="Zhang H."/>
            <person name="O'Toole P.W."/>
        </authorList>
    </citation>
    <scope>NUCLEOTIDE SEQUENCE [LARGE SCALE GENOMIC DNA]</scope>
    <source>
        <strain evidence="1 2">DSM 20623</strain>
    </source>
</reference>
<keyword evidence="2" id="KW-1185">Reference proteome</keyword>
<sequence length="224" mass="25971">MEKEFLFETCLKEDEDFQKYNQKTLLTFGKRIGRRLTTYQNLFHFYQKQQTNHTEKFGTFTVEKKENDYLLTNNAITESFKDEVFFRFLSYIGTYLLTPLPLGTVVSLKKEHFKKIIDITEESDILVVITDRFLLLEDINTFIPYGGVLYPMGELEEDAKLYFGAELVETVIHEGYTTIEEDEFIQVMRREVLLPSRFVPMGYVSKSIAADLKATVKGSATNGG</sequence>
<dbReference type="RefSeq" id="WP_051915665.1">
    <property type="nucleotide sequence ID" value="NZ_JQBS01000007.1"/>
</dbReference>
<accession>A0A0R2I4H8</accession>
<name>A0A0R2I4H8_CARDV</name>
<evidence type="ECO:0008006" key="3">
    <source>
        <dbReference type="Google" id="ProtNLM"/>
    </source>
</evidence>
<comment type="caution">
    <text evidence="1">The sequence shown here is derived from an EMBL/GenBank/DDBJ whole genome shotgun (WGS) entry which is preliminary data.</text>
</comment>
<dbReference type="GeneID" id="89588295"/>
<evidence type="ECO:0000313" key="1">
    <source>
        <dbReference type="EMBL" id="KRN57317.1"/>
    </source>
</evidence>
<proteinExistence type="predicted"/>
<gene>
    <name evidence="1" type="ORF">IV74_GL000298</name>
</gene>
<dbReference type="Proteomes" id="UP000051658">
    <property type="component" value="Unassembled WGS sequence"/>
</dbReference>
<dbReference type="PATRIC" id="fig|1449336.4.peg.303"/>
<organism evidence="1 2">
    <name type="scientific">Carnobacterium divergens DSM 20623</name>
    <dbReference type="NCBI Taxonomy" id="1449336"/>
    <lineage>
        <taxon>Bacteria</taxon>
        <taxon>Bacillati</taxon>
        <taxon>Bacillota</taxon>
        <taxon>Bacilli</taxon>
        <taxon>Lactobacillales</taxon>
        <taxon>Carnobacteriaceae</taxon>
        <taxon>Carnobacterium</taxon>
    </lineage>
</organism>
<protein>
    <recommendedName>
        <fullName evidence="3">DUF4176 domain-containing protein</fullName>
    </recommendedName>
</protein>
<dbReference type="AlphaFoldDB" id="A0A0R2I4H8"/>
<dbReference type="InterPro" id="IPR025233">
    <property type="entry name" value="DUF4176"/>
</dbReference>
<dbReference type="Pfam" id="PF13780">
    <property type="entry name" value="DUF4176"/>
    <property type="match status" value="1"/>
</dbReference>